<dbReference type="SMART" id="SM00271">
    <property type="entry name" value="DnaJ"/>
    <property type="match status" value="1"/>
</dbReference>
<dbReference type="PROSITE" id="PS50076">
    <property type="entry name" value="DNAJ_2"/>
    <property type="match status" value="1"/>
</dbReference>
<dbReference type="PANTHER" id="PTHR44137">
    <property type="entry name" value="BNAC03G44070D PROTEIN"/>
    <property type="match status" value="1"/>
</dbReference>
<feature type="compositionally biased region" description="Polar residues" evidence="1">
    <location>
        <begin position="192"/>
        <end position="208"/>
    </location>
</feature>
<feature type="compositionally biased region" description="Basic and acidic residues" evidence="1">
    <location>
        <begin position="777"/>
        <end position="789"/>
    </location>
</feature>
<dbReference type="InterPro" id="IPR001623">
    <property type="entry name" value="DnaJ_domain"/>
</dbReference>
<dbReference type="InterPro" id="IPR018253">
    <property type="entry name" value="DnaJ_domain_CS"/>
</dbReference>
<feature type="signal peptide" evidence="2">
    <location>
        <begin position="1"/>
        <end position="17"/>
    </location>
</feature>
<dbReference type="AlphaFoldDB" id="A0A445J1F7"/>
<feature type="compositionally biased region" description="Polar residues" evidence="1">
    <location>
        <begin position="283"/>
        <end position="306"/>
    </location>
</feature>
<dbReference type="PANTHER" id="PTHR44137:SF58">
    <property type="entry name" value="J DOMAIN-CONTAINING PROTEIN"/>
    <property type="match status" value="1"/>
</dbReference>
<evidence type="ECO:0000313" key="4">
    <source>
        <dbReference type="EMBL" id="RZB92210.1"/>
    </source>
</evidence>
<dbReference type="EMBL" id="QZWG01000009">
    <property type="protein sequence ID" value="RZB92210.1"/>
    <property type="molecule type" value="Genomic_DNA"/>
</dbReference>
<reference evidence="4 5" key="1">
    <citation type="submission" date="2018-09" db="EMBL/GenBank/DDBJ databases">
        <title>A high-quality reference genome of wild soybean provides a powerful tool to mine soybean genomes.</title>
        <authorList>
            <person name="Xie M."/>
            <person name="Chung C.Y.L."/>
            <person name="Li M.-W."/>
            <person name="Wong F.-L."/>
            <person name="Chan T.-F."/>
            <person name="Lam H.-M."/>
        </authorList>
    </citation>
    <scope>NUCLEOTIDE SEQUENCE [LARGE SCALE GENOMIC DNA]</scope>
    <source>
        <strain evidence="5">cv. W05</strain>
        <tissue evidence="4">Hypocotyl of etiolated seedlings</tissue>
    </source>
</reference>
<evidence type="ECO:0000259" key="3">
    <source>
        <dbReference type="PROSITE" id="PS50076"/>
    </source>
</evidence>
<dbReference type="Pfam" id="PF00226">
    <property type="entry name" value="DnaJ"/>
    <property type="match status" value="1"/>
</dbReference>
<evidence type="ECO:0000313" key="5">
    <source>
        <dbReference type="Proteomes" id="UP000289340"/>
    </source>
</evidence>
<organism evidence="4 5">
    <name type="scientific">Glycine soja</name>
    <name type="common">Wild soybean</name>
    <dbReference type="NCBI Taxonomy" id="3848"/>
    <lineage>
        <taxon>Eukaryota</taxon>
        <taxon>Viridiplantae</taxon>
        <taxon>Streptophyta</taxon>
        <taxon>Embryophyta</taxon>
        <taxon>Tracheophyta</taxon>
        <taxon>Spermatophyta</taxon>
        <taxon>Magnoliopsida</taxon>
        <taxon>eudicotyledons</taxon>
        <taxon>Gunneridae</taxon>
        <taxon>Pentapetalae</taxon>
        <taxon>rosids</taxon>
        <taxon>fabids</taxon>
        <taxon>Fabales</taxon>
        <taxon>Fabaceae</taxon>
        <taxon>Papilionoideae</taxon>
        <taxon>50 kb inversion clade</taxon>
        <taxon>NPAAA clade</taxon>
        <taxon>indigoferoid/millettioid clade</taxon>
        <taxon>Phaseoleae</taxon>
        <taxon>Glycine</taxon>
        <taxon>Glycine subgen. Soja</taxon>
    </lineage>
</organism>
<feature type="region of interest" description="Disordered" evidence="1">
    <location>
        <begin position="361"/>
        <end position="417"/>
    </location>
</feature>
<feature type="compositionally biased region" description="Basic and acidic residues" evidence="1">
    <location>
        <begin position="797"/>
        <end position="809"/>
    </location>
</feature>
<feature type="compositionally biased region" description="Basic and acidic residues" evidence="1">
    <location>
        <begin position="176"/>
        <end position="185"/>
    </location>
</feature>
<comment type="caution">
    <text evidence="4">The sequence shown here is derived from an EMBL/GenBank/DDBJ whole genome shotgun (WGS) entry which is preliminary data.</text>
</comment>
<dbReference type="Pfam" id="PF23551">
    <property type="entry name" value="Zn_ribbon_20"/>
    <property type="match status" value="1"/>
</dbReference>
<dbReference type="Pfam" id="PF11926">
    <property type="entry name" value="DUF3444"/>
    <property type="match status" value="1"/>
</dbReference>
<protein>
    <submittedName>
        <fullName evidence="4">DnaJ-like subfamily B member 14 isoform B</fullName>
    </submittedName>
</protein>
<feature type="compositionally biased region" description="Basic and acidic residues" evidence="1">
    <location>
        <begin position="361"/>
        <end position="376"/>
    </location>
</feature>
<dbReference type="Proteomes" id="UP000289340">
    <property type="component" value="Chromosome 9"/>
</dbReference>
<feature type="domain" description="J" evidence="3">
    <location>
        <begin position="115"/>
        <end position="179"/>
    </location>
</feature>
<name>A0A445J1F7_GLYSO</name>
<evidence type="ECO:0000256" key="2">
    <source>
        <dbReference type="SAM" id="SignalP"/>
    </source>
</evidence>
<feature type="region of interest" description="Disordered" evidence="1">
    <location>
        <begin position="275"/>
        <end position="320"/>
    </location>
</feature>
<dbReference type="InterPro" id="IPR036869">
    <property type="entry name" value="J_dom_sf"/>
</dbReference>
<feature type="region of interest" description="Disordered" evidence="1">
    <location>
        <begin position="176"/>
        <end position="208"/>
    </location>
</feature>
<feature type="region of interest" description="Disordered" evidence="1">
    <location>
        <begin position="771"/>
        <end position="861"/>
    </location>
</feature>
<proteinExistence type="predicted"/>
<feature type="chain" id="PRO_5019493587" evidence="2">
    <location>
        <begin position="18"/>
        <end position="861"/>
    </location>
</feature>
<dbReference type="Gene3D" id="1.10.287.110">
    <property type="entry name" value="DnaJ domain"/>
    <property type="match status" value="1"/>
</dbReference>
<sequence>MLLLLLLEMSKFDFHFGYEVACHVMNYGLVGELAIGDATTRTLRRQVTEMECNKDEATRAKEIAERKFAAKDTLGAKKFALKALNLFPDLEGISQMVATLDVYIAAENKTNGEADWYGVLGVDPLADEDTVRRQYRKLALQLHPDKNKSIGADGAFKLISEAWSLLSDKAKRASYDKRSGRDRKVSTKFGGPSSQKGTNGSFNFTKTAPSCATTRKNTAKEHASSSTHKSKSNTFWTVCRRCKMQYEYLRVYLNLKLLCPNCHEAFVAVETAPPPASGIRPATQWSFSQKQNSSRQPNKSKSNAGKNNMAAPNVGGGSCSKTDSYEKANFQWAPFSKISGVSNVAQAASVVQQAYDKVKRDREEAQAARKREEALKRKQHASKKGYYNPSKRRRGGMEDASASNHGKETNSFRSKQGNFEYNRVNGISKTGHVGDISPVQLKNLLMEKARKEISNKLRQVQSNAVDKTAMKENGNDFQEVSEKGEKCSRNSEMCAQDNIEKSEDRKSGSRAIKPFAGSTIAKVSRKFLETTPVDVLYPDFHDFCKDRTEGSFGENQVWAVYDNDDGMPRCYVLIRRIISLNPFKMQISWLNPNTNSELGPLKWVASGFSKICGDFRTSRPEICGSTNFFSHKVRWRTGAEGAICIYPRKGDVWAIYRNWSPDWNELTADEVIHKFDVVEVLEDFIEGHGIDVIPLVKVAGFRTVFHHHLDPKEIRIIPREEMFRFSHQIPSYVLTGQEAPEAPKGCRVLDPAATPFELLQVIEVVKKENVADDEDSDVKKTSDNMKKDNDEEMIDAMGKHGEEKEAKDEDMQEVEPSDNMKKGNEEMTNDTGRLREEKEGKDKDMQEVETLKEDKEREDLQ</sequence>
<dbReference type="SUPFAM" id="SSF46565">
    <property type="entry name" value="Chaperone J-domain"/>
    <property type="match status" value="1"/>
</dbReference>
<feature type="compositionally biased region" description="Basic and acidic residues" evidence="1">
    <location>
        <begin position="832"/>
        <end position="861"/>
    </location>
</feature>
<evidence type="ECO:0000256" key="1">
    <source>
        <dbReference type="SAM" id="MobiDB-lite"/>
    </source>
</evidence>
<dbReference type="InterPro" id="IPR056988">
    <property type="entry name" value="Zn_ribbon_pln"/>
</dbReference>
<dbReference type="PRINTS" id="PR00625">
    <property type="entry name" value="JDOMAIN"/>
</dbReference>
<dbReference type="InterPro" id="IPR024593">
    <property type="entry name" value="DUF3444"/>
</dbReference>
<dbReference type="PROSITE" id="PS00636">
    <property type="entry name" value="DNAJ_1"/>
    <property type="match status" value="1"/>
</dbReference>
<gene>
    <name evidence="4" type="ORF">D0Y65_024291</name>
</gene>
<keyword evidence="2" id="KW-0732">Signal</keyword>
<accession>A0A445J1F7</accession>
<dbReference type="CDD" id="cd06257">
    <property type="entry name" value="DnaJ"/>
    <property type="match status" value="1"/>
</dbReference>
<keyword evidence="5" id="KW-1185">Reference proteome</keyword>